<keyword evidence="2" id="KW-1185">Reference proteome</keyword>
<protein>
    <submittedName>
        <fullName evidence="1">Uncharacterized protein</fullName>
    </submittedName>
</protein>
<organism evidence="1 2">
    <name type="scientific">Aequorivita aurantiaca</name>
    <dbReference type="NCBI Taxonomy" id="3053356"/>
    <lineage>
        <taxon>Bacteria</taxon>
        <taxon>Pseudomonadati</taxon>
        <taxon>Bacteroidota</taxon>
        <taxon>Flavobacteriia</taxon>
        <taxon>Flavobacteriales</taxon>
        <taxon>Flavobacteriaceae</taxon>
        <taxon>Aequorivita</taxon>
    </lineage>
</organism>
<name>A0ABT8DI76_9FLAO</name>
<gene>
    <name evidence="1" type="ORF">QRD02_11935</name>
</gene>
<dbReference type="RefSeq" id="WP_290255185.1">
    <property type="nucleotide sequence ID" value="NZ_JAUGQQ010000009.1"/>
</dbReference>
<dbReference type="EMBL" id="JAUGQQ010000009">
    <property type="protein sequence ID" value="MDN3725096.1"/>
    <property type="molecule type" value="Genomic_DNA"/>
</dbReference>
<comment type="caution">
    <text evidence="1">The sequence shown here is derived from an EMBL/GenBank/DDBJ whole genome shotgun (WGS) entry which is preliminary data.</text>
</comment>
<reference evidence="1 2" key="1">
    <citation type="submission" date="2023-06" db="EMBL/GenBank/DDBJ databases">
        <authorList>
            <person name="Ye Y.-Q."/>
            <person name="Du Z.-J."/>
        </authorList>
    </citation>
    <scope>NUCLEOTIDE SEQUENCE [LARGE SCALE GENOMIC DNA]</scope>
    <source>
        <strain evidence="1 2">SDUM287046</strain>
    </source>
</reference>
<evidence type="ECO:0000313" key="2">
    <source>
        <dbReference type="Proteomes" id="UP001244787"/>
    </source>
</evidence>
<evidence type="ECO:0000313" key="1">
    <source>
        <dbReference type="EMBL" id="MDN3725096.1"/>
    </source>
</evidence>
<dbReference type="Proteomes" id="UP001244787">
    <property type="component" value="Unassembled WGS sequence"/>
</dbReference>
<proteinExistence type="predicted"/>
<sequence>MSQNIERLQILKLKLQMRLEAEDFLKTQVLPFNEILETLQRANIEYTMVDLVGIKEEWAPHLKDALSKIPDHPYTMAWGESMAFNQLPVLFDQYPSINPLRYVPPLKPIGSIESASDALTKAITRLGLRDEDVYLHYLNFAPLLKLKMADLAEKASEELFNLWYGDVVIFPEDLSWLVSHSLEEEWYAGRN</sequence>
<accession>A0ABT8DI76</accession>